<dbReference type="GO" id="GO:0019239">
    <property type="term" value="F:deaminase activity"/>
    <property type="evidence" value="ECO:0007669"/>
    <property type="project" value="TreeGrafter"/>
</dbReference>
<protein>
    <submittedName>
        <fullName evidence="2">Translation initiation inhibitor</fullName>
    </submittedName>
</protein>
<dbReference type="Gene3D" id="3.30.1330.40">
    <property type="entry name" value="RutC-like"/>
    <property type="match status" value="1"/>
</dbReference>
<name>A0A7I9WLX6_9MYCO</name>
<dbReference type="SUPFAM" id="SSF55298">
    <property type="entry name" value="YjgF-like"/>
    <property type="match status" value="1"/>
</dbReference>
<comment type="caution">
    <text evidence="2">The sequence shown here is derived from an EMBL/GenBank/DDBJ whole genome shotgun (WGS) entry which is preliminary data.</text>
</comment>
<accession>A0A7I9WLX6</accession>
<dbReference type="AlphaFoldDB" id="A0A7I9WLX6"/>
<dbReference type="EMBL" id="BLKT01000003">
    <property type="protein sequence ID" value="GFG58735.1"/>
    <property type="molecule type" value="Genomic_DNA"/>
</dbReference>
<gene>
    <name evidence="2" type="ORF">MMUR_28710</name>
</gene>
<dbReference type="Proteomes" id="UP000465241">
    <property type="component" value="Unassembled WGS sequence"/>
</dbReference>
<dbReference type="GO" id="GO:0005829">
    <property type="term" value="C:cytosol"/>
    <property type="evidence" value="ECO:0007669"/>
    <property type="project" value="TreeGrafter"/>
</dbReference>
<dbReference type="RefSeq" id="WP_193489485.1">
    <property type="nucleotide sequence ID" value="NZ_BAAAMC010000055.1"/>
</dbReference>
<dbReference type="Pfam" id="PF01042">
    <property type="entry name" value="Ribonuc_L-PSP"/>
    <property type="match status" value="1"/>
</dbReference>
<dbReference type="InterPro" id="IPR006175">
    <property type="entry name" value="YjgF/YER057c/UK114"/>
</dbReference>
<evidence type="ECO:0000313" key="2">
    <source>
        <dbReference type="EMBL" id="GFG58735.1"/>
    </source>
</evidence>
<dbReference type="CDD" id="cd00448">
    <property type="entry name" value="YjgF_YER057c_UK114_family"/>
    <property type="match status" value="1"/>
</dbReference>
<dbReference type="PANTHER" id="PTHR11803:SF58">
    <property type="entry name" value="PROTEIN HMF1-RELATED"/>
    <property type="match status" value="1"/>
</dbReference>
<proteinExistence type="inferred from homology"/>
<reference evidence="2 3" key="1">
    <citation type="journal article" date="2019" name="Emerg. Microbes Infect.">
        <title>Comprehensive subspecies identification of 175 nontuberculous mycobacteria species based on 7547 genomic profiles.</title>
        <authorList>
            <person name="Matsumoto Y."/>
            <person name="Kinjo T."/>
            <person name="Motooka D."/>
            <person name="Nabeya D."/>
            <person name="Jung N."/>
            <person name="Uechi K."/>
            <person name="Horii T."/>
            <person name="Iida T."/>
            <person name="Fujita J."/>
            <person name="Nakamura S."/>
        </authorList>
    </citation>
    <scope>NUCLEOTIDE SEQUENCE [LARGE SCALE GENOMIC DNA]</scope>
    <source>
        <strain evidence="2 3">JCM 13392</strain>
    </source>
</reference>
<evidence type="ECO:0000256" key="1">
    <source>
        <dbReference type="ARBA" id="ARBA00010552"/>
    </source>
</evidence>
<dbReference type="InterPro" id="IPR035959">
    <property type="entry name" value="RutC-like_sf"/>
</dbReference>
<keyword evidence="3" id="KW-1185">Reference proteome</keyword>
<dbReference type="PANTHER" id="PTHR11803">
    <property type="entry name" value="2-IMINOBUTANOATE/2-IMINOPROPANOATE DEAMINASE RIDA"/>
    <property type="match status" value="1"/>
</dbReference>
<comment type="similarity">
    <text evidence="1">Belongs to the RutC family.</text>
</comment>
<sequence length="148" mass="16041">MNTRPHLKTKKLGQPIGLFSHGFVSTNTQRTLYVAGQLPVAGDGSSVGVGDFDAQFRQVFANFGAVLEAGGFTFDNVVKFTTYLIDPANNSDFYRVRAEVFPTLFTAAEPPPNTLLTIQRLVQPEFLLEVEGIAVISEETSVVMGAAQ</sequence>
<evidence type="ECO:0000313" key="3">
    <source>
        <dbReference type="Proteomes" id="UP000465241"/>
    </source>
</evidence>
<organism evidence="2 3">
    <name type="scientific">Mycolicibacterium murale</name>
    <dbReference type="NCBI Taxonomy" id="182220"/>
    <lineage>
        <taxon>Bacteria</taxon>
        <taxon>Bacillati</taxon>
        <taxon>Actinomycetota</taxon>
        <taxon>Actinomycetes</taxon>
        <taxon>Mycobacteriales</taxon>
        <taxon>Mycobacteriaceae</taxon>
        <taxon>Mycolicibacterium</taxon>
    </lineage>
</organism>